<dbReference type="Pfam" id="PF02575">
    <property type="entry name" value="YbaB_DNA_bd"/>
    <property type="match status" value="1"/>
</dbReference>
<sequence length="165" mass="16845">MSDNPSDDFAVLARRAQRIRDSVTGAQSELATTEATGHGGGGLVRATVSGRGRIVALDIDPSVIDPQAPQTLSELVIEAVDAANEAMAAQRAERMNELTGGLAEIVDQLHGARLPTGRVAPITPARRPGSRPSPLDGLPLPPGVPGPNGHGRPSGRGGTGADSAR</sequence>
<dbReference type="PANTHER" id="PTHR33449:SF1">
    <property type="entry name" value="NUCLEOID-ASSOCIATED PROTEIN YBAB"/>
    <property type="match status" value="1"/>
</dbReference>
<dbReference type="AlphaFoldDB" id="A0A7U3UQM5"/>
<evidence type="ECO:0000256" key="3">
    <source>
        <dbReference type="SAM" id="MobiDB-lite"/>
    </source>
</evidence>
<comment type="function">
    <text evidence="2">Binds to DNA and alters its conformation. May be involved in regulation of gene expression, nucleoid organization and DNA protection.</text>
</comment>
<dbReference type="InterPro" id="IPR036894">
    <property type="entry name" value="YbaB-like_sf"/>
</dbReference>
<dbReference type="GO" id="GO:0005829">
    <property type="term" value="C:cytosol"/>
    <property type="evidence" value="ECO:0007669"/>
    <property type="project" value="TreeGrafter"/>
</dbReference>
<reference evidence="4 5" key="4">
    <citation type="journal article" date="2020" name="Sci. Rep.">
        <title>beta-carboline chemical signals induce reveromycin production through a LuxR family regulator in Streptomyces sp. SN-593.</title>
        <authorList>
            <person name="Panthee S."/>
            <person name="Kito N."/>
            <person name="Hayashi T."/>
            <person name="Shimizu T."/>
            <person name="Ishikawa J."/>
            <person name="Hamamoto H."/>
            <person name="Osada H."/>
            <person name="Takahashi S."/>
        </authorList>
    </citation>
    <scope>NUCLEOTIDE SEQUENCE [LARGE SCALE GENOMIC DNA]</scope>
    <source>
        <strain evidence="4 5">SN-593</strain>
    </source>
</reference>
<gene>
    <name evidence="4" type="ORF">RVR_2468</name>
</gene>
<name>A0A7U3UQM5_9ACTN</name>
<reference evidence="4 5" key="2">
    <citation type="journal article" date="2011" name="J. Antibiot.">
        <title>Furaquinocins I and J: novel polyketide isoprenoid hybrid compounds from Streptomyces reveromyceticus SN-593.</title>
        <authorList>
            <person name="Panthee S."/>
            <person name="Takahashi S."/>
            <person name="Takagi H."/>
            <person name="Nogawa T."/>
            <person name="Oowada E."/>
            <person name="Uramoto M."/>
            <person name="Osada H."/>
        </authorList>
    </citation>
    <scope>NUCLEOTIDE SEQUENCE [LARGE SCALE GENOMIC DNA]</scope>
    <source>
        <strain evidence="4 5">SN-593</strain>
    </source>
</reference>
<evidence type="ECO:0000256" key="1">
    <source>
        <dbReference type="ARBA" id="ARBA00023125"/>
    </source>
</evidence>
<evidence type="ECO:0000313" key="4">
    <source>
        <dbReference type="EMBL" id="BBA96940.1"/>
    </source>
</evidence>
<dbReference type="GO" id="GO:0003677">
    <property type="term" value="F:DNA binding"/>
    <property type="evidence" value="ECO:0007669"/>
    <property type="project" value="UniProtKB-UniRule"/>
</dbReference>
<feature type="region of interest" description="Disordered" evidence="3">
    <location>
        <begin position="23"/>
        <end position="44"/>
    </location>
</feature>
<dbReference type="Gene3D" id="3.30.1310.10">
    <property type="entry name" value="Nucleoid-associated protein YbaB-like domain"/>
    <property type="match status" value="1"/>
</dbReference>
<dbReference type="EMBL" id="AP018365">
    <property type="protein sequence ID" value="BBA96940.1"/>
    <property type="molecule type" value="Genomic_DNA"/>
</dbReference>
<dbReference type="NCBIfam" id="TIGR00103">
    <property type="entry name" value="DNA_YbaB_EbfC"/>
    <property type="match status" value="1"/>
</dbReference>
<evidence type="ECO:0000313" key="5">
    <source>
        <dbReference type="Proteomes" id="UP000595703"/>
    </source>
</evidence>
<dbReference type="Proteomes" id="UP000595703">
    <property type="component" value="Chromosome"/>
</dbReference>
<dbReference type="PANTHER" id="PTHR33449">
    <property type="entry name" value="NUCLEOID-ASSOCIATED PROTEIN YBAB"/>
    <property type="match status" value="1"/>
</dbReference>
<reference evidence="4 5" key="1">
    <citation type="journal article" date="2010" name="J. Bacteriol.">
        <title>Biochemical characterization of a novel indole prenyltransferase from Streptomyces sp. SN-593.</title>
        <authorList>
            <person name="Takahashi S."/>
            <person name="Takagi H."/>
            <person name="Toyoda A."/>
            <person name="Uramoto M."/>
            <person name="Nogawa T."/>
            <person name="Ueki M."/>
            <person name="Sakaki Y."/>
            <person name="Osada H."/>
        </authorList>
    </citation>
    <scope>NUCLEOTIDE SEQUENCE [LARGE SCALE GENOMIC DNA]</scope>
    <source>
        <strain evidence="4 5">SN-593</strain>
    </source>
</reference>
<evidence type="ECO:0000256" key="2">
    <source>
        <dbReference type="HAMAP-Rule" id="MF_00274"/>
    </source>
</evidence>
<dbReference type="RefSeq" id="WP_202233301.1">
    <property type="nucleotide sequence ID" value="NZ_AP018365.1"/>
</dbReference>
<keyword evidence="5" id="KW-1185">Reference proteome</keyword>
<dbReference type="SUPFAM" id="SSF82607">
    <property type="entry name" value="YbaB-like"/>
    <property type="match status" value="1"/>
</dbReference>
<feature type="compositionally biased region" description="Gly residues" evidence="3">
    <location>
        <begin position="146"/>
        <end position="165"/>
    </location>
</feature>
<comment type="subcellular location">
    <subcellularLocation>
        <location evidence="2">Cytoplasm</location>
        <location evidence="2">Nucleoid</location>
    </subcellularLocation>
</comment>
<dbReference type="GO" id="GO:0043590">
    <property type="term" value="C:bacterial nucleoid"/>
    <property type="evidence" value="ECO:0007669"/>
    <property type="project" value="UniProtKB-UniRule"/>
</dbReference>
<protein>
    <recommendedName>
        <fullName evidence="2">Nucleoid-associated protein RVR_2468</fullName>
    </recommendedName>
</protein>
<proteinExistence type="inferred from homology"/>
<dbReference type="HAMAP" id="MF_00274">
    <property type="entry name" value="DNA_YbaB_EbfC"/>
    <property type="match status" value="1"/>
</dbReference>
<comment type="subunit">
    <text evidence="2">Homodimer.</text>
</comment>
<accession>A0A7U3UQM5</accession>
<feature type="region of interest" description="Disordered" evidence="3">
    <location>
        <begin position="116"/>
        <end position="165"/>
    </location>
</feature>
<organism evidence="4 5">
    <name type="scientific">Actinacidiphila reveromycinica</name>
    <dbReference type="NCBI Taxonomy" id="659352"/>
    <lineage>
        <taxon>Bacteria</taxon>
        <taxon>Bacillati</taxon>
        <taxon>Actinomycetota</taxon>
        <taxon>Actinomycetes</taxon>
        <taxon>Kitasatosporales</taxon>
        <taxon>Streptomycetaceae</taxon>
        <taxon>Actinacidiphila</taxon>
    </lineage>
</organism>
<keyword evidence="1 2" id="KW-0238">DNA-binding</keyword>
<keyword evidence="2" id="KW-0963">Cytoplasm</keyword>
<dbReference type="KEGG" id="arev:RVR_2468"/>
<dbReference type="InterPro" id="IPR004401">
    <property type="entry name" value="YbaB/EbfC"/>
</dbReference>
<comment type="similarity">
    <text evidence="2">Belongs to the YbaB/EbfC family.</text>
</comment>
<reference evidence="4 5" key="3">
    <citation type="journal article" date="2011" name="Nat. Chem. Biol.">
        <title>Reveromycin A biosynthesis uses RevG and RevJ for stereospecific spiroacetal formation.</title>
        <authorList>
            <person name="Takahashi S."/>
            <person name="Toyoda A."/>
            <person name="Sekiyama Y."/>
            <person name="Takagi H."/>
            <person name="Nogawa T."/>
            <person name="Uramoto M."/>
            <person name="Suzuki R."/>
            <person name="Koshino H."/>
            <person name="Kumano T."/>
            <person name="Panthee S."/>
            <person name="Dairi T."/>
            <person name="Ishikawa J."/>
            <person name="Ikeda H."/>
            <person name="Sakaki Y."/>
            <person name="Osada H."/>
        </authorList>
    </citation>
    <scope>NUCLEOTIDE SEQUENCE [LARGE SCALE GENOMIC DNA]</scope>
    <source>
        <strain evidence="4 5">SN-593</strain>
    </source>
</reference>